<dbReference type="EMBL" id="CAJNOQ010001379">
    <property type="protein sequence ID" value="CAF0890668.1"/>
    <property type="molecule type" value="Genomic_DNA"/>
</dbReference>
<feature type="transmembrane region" description="Helical" evidence="8">
    <location>
        <begin position="474"/>
        <end position="497"/>
    </location>
</feature>
<keyword evidence="7" id="KW-0325">Glycoprotein</keyword>
<dbReference type="PANTHER" id="PTHR12308:SF84">
    <property type="entry name" value="ANOCTAMIN"/>
    <property type="match status" value="1"/>
</dbReference>
<dbReference type="GO" id="GO:0046983">
    <property type="term" value="F:protein dimerization activity"/>
    <property type="evidence" value="ECO:0007669"/>
    <property type="project" value="InterPro"/>
</dbReference>
<keyword evidence="13" id="KW-1185">Reference proteome</keyword>
<dbReference type="Proteomes" id="UP000681722">
    <property type="component" value="Unassembled WGS sequence"/>
</dbReference>
<dbReference type="PANTHER" id="PTHR12308">
    <property type="entry name" value="ANOCTAMIN"/>
    <property type="match status" value="1"/>
</dbReference>
<gene>
    <name evidence="11" type="ORF">GPM918_LOCUS8104</name>
    <name evidence="12" type="ORF">SRO942_LOCUS8104</name>
</gene>
<evidence type="ECO:0000256" key="4">
    <source>
        <dbReference type="ARBA" id="ARBA00022692"/>
    </source>
</evidence>
<feature type="domain" description="Anoctamin transmembrane" evidence="9">
    <location>
        <begin position="284"/>
        <end position="324"/>
    </location>
</feature>
<dbReference type="Pfam" id="PF04547">
    <property type="entry name" value="Anoctamin"/>
    <property type="match status" value="2"/>
</dbReference>
<dbReference type="InterPro" id="IPR032394">
    <property type="entry name" value="Anoct_dimer"/>
</dbReference>
<keyword evidence="4 8" id="KW-0812">Transmembrane</keyword>
<dbReference type="Pfam" id="PF16178">
    <property type="entry name" value="Anoct_dimer"/>
    <property type="match status" value="1"/>
</dbReference>
<evidence type="ECO:0000256" key="1">
    <source>
        <dbReference type="ARBA" id="ARBA00004651"/>
    </source>
</evidence>
<evidence type="ECO:0000313" key="12">
    <source>
        <dbReference type="EMBL" id="CAF3675044.1"/>
    </source>
</evidence>
<dbReference type="InterPro" id="IPR049452">
    <property type="entry name" value="Anoctamin_TM"/>
</dbReference>
<feature type="transmembrane region" description="Helical" evidence="8">
    <location>
        <begin position="642"/>
        <end position="666"/>
    </location>
</feature>
<evidence type="ECO:0000256" key="8">
    <source>
        <dbReference type="RuleBase" id="RU280814"/>
    </source>
</evidence>
<comment type="caution">
    <text evidence="11">The sequence shown here is derived from an EMBL/GenBank/DDBJ whole genome shotgun (WGS) entry which is preliminary data.</text>
</comment>
<reference evidence="11" key="1">
    <citation type="submission" date="2021-02" db="EMBL/GenBank/DDBJ databases">
        <authorList>
            <person name="Nowell W R."/>
        </authorList>
    </citation>
    <scope>NUCLEOTIDE SEQUENCE</scope>
</reference>
<comment type="similarity">
    <text evidence="2 8">Belongs to the anoctamin family.</text>
</comment>
<protein>
    <recommendedName>
        <fullName evidence="8">Anoctamin</fullName>
    </recommendedName>
</protein>
<dbReference type="OrthoDB" id="296386at2759"/>
<organism evidence="11 13">
    <name type="scientific">Didymodactylos carnosus</name>
    <dbReference type="NCBI Taxonomy" id="1234261"/>
    <lineage>
        <taxon>Eukaryota</taxon>
        <taxon>Metazoa</taxon>
        <taxon>Spiralia</taxon>
        <taxon>Gnathifera</taxon>
        <taxon>Rotifera</taxon>
        <taxon>Eurotatoria</taxon>
        <taxon>Bdelloidea</taxon>
        <taxon>Philodinida</taxon>
        <taxon>Philodinidae</taxon>
        <taxon>Didymodactylos</taxon>
    </lineage>
</organism>
<feature type="transmembrane region" description="Helical" evidence="8">
    <location>
        <begin position="591"/>
        <end position="614"/>
    </location>
</feature>
<keyword evidence="5 8" id="KW-1133">Transmembrane helix</keyword>
<keyword evidence="3" id="KW-1003">Cell membrane</keyword>
<feature type="domain" description="Anoctamin transmembrane" evidence="9">
    <location>
        <begin position="352"/>
        <end position="743"/>
    </location>
</feature>
<feature type="transmembrane region" description="Helical" evidence="8">
    <location>
        <begin position="295"/>
        <end position="324"/>
    </location>
</feature>
<name>A0A813YYQ4_9BILA</name>
<evidence type="ECO:0000256" key="7">
    <source>
        <dbReference type="ARBA" id="ARBA00023180"/>
    </source>
</evidence>
<dbReference type="GO" id="GO:0005254">
    <property type="term" value="F:chloride channel activity"/>
    <property type="evidence" value="ECO:0007669"/>
    <property type="project" value="TreeGrafter"/>
</dbReference>
<evidence type="ECO:0000256" key="3">
    <source>
        <dbReference type="ARBA" id="ARBA00022475"/>
    </source>
</evidence>
<evidence type="ECO:0000259" key="9">
    <source>
        <dbReference type="Pfam" id="PF04547"/>
    </source>
</evidence>
<evidence type="ECO:0000313" key="11">
    <source>
        <dbReference type="EMBL" id="CAF0890668.1"/>
    </source>
</evidence>
<feature type="domain" description="Anoctamin dimerisation" evidence="10">
    <location>
        <begin position="76"/>
        <end position="281"/>
    </location>
</feature>
<evidence type="ECO:0000256" key="2">
    <source>
        <dbReference type="ARBA" id="ARBA00009671"/>
    </source>
</evidence>
<evidence type="ECO:0000313" key="13">
    <source>
        <dbReference type="Proteomes" id="UP000663829"/>
    </source>
</evidence>
<accession>A0A813YYQ4</accession>
<dbReference type="Proteomes" id="UP000663829">
    <property type="component" value="Unassembled WGS sequence"/>
</dbReference>
<proteinExistence type="inferred from homology"/>
<sequence>MNIDKLSEAEVAQNEIAKEHDDKDMEMPESVVVNLTDQFYNYFTDGTTKIEKRGSVLEQLTPSSSEFESDEIRIIRKQKDKRLAWKDPFLKNLANIGLLMETEIREGDKSTIHFIKLNIPWNLMVKYAQDLNFRAPIQAVDNNEKLETVTDKLFRFIHMRNALKSEAPPIRYDLYHCLFQSSKQDKFLGNDRFPVHFSNTQRSLIVHEILQTTPFGRTEKGEIGIDRLIRERVFQAAYPLHEGDYKFSPTETRTPQEENNPRRILYDTWARYRIWYKSQPLDLIREYFGEKISMYFAWLGLYTAWLLPASIVGILVFLFGFIYVSNNVPVHDICTLGQNITMCPICDELSLKDRPRPEFAVRAPSVEKNPVTGLLEPYFPTHRRRYRILAGVLTLSVMICIVLIFIIAVIVYRIIISIPLFKNKELGKYALSYASITGAVLNLVIIMILGRLYEILARKLTQWEMHRTQTEFDNYFTIKVFLFQFINFYSSIFYVAFFKGKFTGQPSNYWRIFGLRQEECGQGGCLIELAQQLAIIMIGKQAINNIQEIVVPKLQTIYHKLKVSITKSQTRWEDDYKRIEFPGLFEEYLEMVLQFGFITIFVAAFPLAPLFALLNNWIEIRLDAHKLVCETRRPVAFRSSTIGIWLDILTLLAHLAIIANAFLIAFTSEFLPKLLYMYTIDWSMQGYTEFTLSQAPPGTSKIPCKIFSLLCYHSQHIVFGICRIIDLLIPDVPESLQIKIRRERYLAKRALQESSNFSQIFTEYDDERSKPSRLTRFFRTSRTKIEPKNIKTS</sequence>
<dbReference type="AlphaFoldDB" id="A0A813YYQ4"/>
<dbReference type="GO" id="GO:0005886">
    <property type="term" value="C:plasma membrane"/>
    <property type="evidence" value="ECO:0007669"/>
    <property type="project" value="UniProtKB-SubCell"/>
</dbReference>
<evidence type="ECO:0000256" key="5">
    <source>
        <dbReference type="ARBA" id="ARBA00022989"/>
    </source>
</evidence>
<keyword evidence="6 8" id="KW-0472">Membrane</keyword>
<dbReference type="InterPro" id="IPR007632">
    <property type="entry name" value="Anoctamin"/>
</dbReference>
<feature type="transmembrane region" description="Helical" evidence="8">
    <location>
        <begin position="430"/>
        <end position="453"/>
    </location>
</feature>
<evidence type="ECO:0000256" key="6">
    <source>
        <dbReference type="ARBA" id="ARBA00023136"/>
    </source>
</evidence>
<evidence type="ECO:0000259" key="10">
    <source>
        <dbReference type="Pfam" id="PF16178"/>
    </source>
</evidence>
<dbReference type="EMBL" id="CAJOBC010001379">
    <property type="protein sequence ID" value="CAF3675044.1"/>
    <property type="molecule type" value="Genomic_DNA"/>
</dbReference>
<comment type="subcellular location">
    <subcellularLocation>
        <location evidence="1">Cell membrane</location>
        <topology evidence="1">Multi-pass membrane protein</topology>
    </subcellularLocation>
    <subcellularLocation>
        <location evidence="8">Membrane</location>
        <topology evidence="8">Multi-pass membrane protein</topology>
    </subcellularLocation>
</comment>
<feature type="transmembrane region" description="Helical" evidence="8">
    <location>
        <begin position="388"/>
        <end position="415"/>
    </location>
</feature>
<comment type="caution">
    <text evidence="8">Lacks conserved residue(s) required for the propagation of feature annotation.</text>
</comment>